<keyword evidence="2" id="KW-1185">Reference proteome</keyword>
<sequence>MAQDTAPSTLAIAFATSIIAGLGGYFLGQASSIGIFGKASPPAEKEAIDESDVSEDEDDEESDEEQDLKNFDDSNEECKLVLVVRTDLGMTKALQVKSEEELEILQAQALSLGLCAQIIHDAGRTQIASGSATVLGVGPAPKSKVDEVTGHLKLL</sequence>
<gene>
    <name evidence="1" type="ORF">M8818_006609</name>
</gene>
<dbReference type="EMBL" id="JAMKPW020000040">
    <property type="protein sequence ID" value="KAK8198742.1"/>
    <property type="molecule type" value="Genomic_DNA"/>
</dbReference>
<organism evidence="1 2">
    <name type="scientific">Zalaria obscura</name>
    <dbReference type="NCBI Taxonomy" id="2024903"/>
    <lineage>
        <taxon>Eukaryota</taxon>
        <taxon>Fungi</taxon>
        <taxon>Dikarya</taxon>
        <taxon>Ascomycota</taxon>
        <taxon>Pezizomycotina</taxon>
        <taxon>Dothideomycetes</taxon>
        <taxon>Dothideomycetidae</taxon>
        <taxon>Dothideales</taxon>
        <taxon>Zalariaceae</taxon>
        <taxon>Zalaria</taxon>
    </lineage>
</organism>
<protein>
    <submittedName>
        <fullName evidence="1">Uncharacterized protein</fullName>
    </submittedName>
</protein>
<proteinExistence type="predicted"/>
<reference evidence="1" key="1">
    <citation type="submission" date="2024-02" db="EMBL/GenBank/DDBJ databases">
        <title>Metagenome Assembled Genome of Zalaria obscura JY119.</title>
        <authorList>
            <person name="Vighnesh L."/>
            <person name="Jagadeeshwari U."/>
            <person name="Venkata Ramana C."/>
            <person name="Sasikala C."/>
        </authorList>
    </citation>
    <scope>NUCLEOTIDE SEQUENCE</scope>
    <source>
        <strain evidence="1">JY119</strain>
    </source>
</reference>
<name>A0ACC3S6Y7_9PEZI</name>
<evidence type="ECO:0000313" key="1">
    <source>
        <dbReference type="EMBL" id="KAK8198742.1"/>
    </source>
</evidence>
<comment type="caution">
    <text evidence="1">The sequence shown here is derived from an EMBL/GenBank/DDBJ whole genome shotgun (WGS) entry which is preliminary data.</text>
</comment>
<dbReference type="Proteomes" id="UP001320706">
    <property type="component" value="Unassembled WGS sequence"/>
</dbReference>
<accession>A0ACC3S6Y7</accession>
<evidence type="ECO:0000313" key="2">
    <source>
        <dbReference type="Proteomes" id="UP001320706"/>
    </source>
</evidence>